<gene>
    <name evidence="3" type="ORF">ATO9_19640</name>
</gene>
<dbReference type="Gene3D" id="3.40.50.2300">
    <property type="match status" value="1"/>
</dbReference>
<dbReference type="STRING" id="1461694.ATO9_19640"/>
<keyword evidence="3" id="KW-0418">Kinase</keyword>
<dbReference type="PROSITE" id="PS50110">
    <property type="entry name" value="RESPONSE_REGULATORY"/>
    <property type="match status" value="1"/>
</dbReference>
<dbReference type="GO" id="GO:0016301">
    <property type="term" value="F:kinase activity"/>
    <property type="evidence" value="ECO:0007669"/>
    <property type="project" value="UniProtKB-KW"/>
</dbReference>
<keyword evidence="3" id="KW-0808">Transferase</keyword>
<accession>A0A0A0EAH5</accession>
<protein>
    <submittedName>
        <fullName evidence="3">Histidine kinase</fullName>
    </submittedName>
</protein>
<keyword evidence="4" id="KW-1185">Reference proteome</keyword>
<dbReference type="InterPro" id="IPR001789">
    <property type="entry name" value="Sig_transdc_resp-reg_receiver"/>
</dbReference>
<organism evidence="3 4">
    <name type="scientific">Pseudooceanicola atlanticus</name>
    <dbReference type="NCBI Taxonomy" id="1461694"/>
    <lineage>
        <taxon>Bacteria</taxon>
        <taxon>Pseudomonadati</taxon>
        <taxon>Pseudomonadota</taxon>
        <taxon>Alphaproteobacteria</taxon>
        <taxon>Rhodobacterales</taxon>
        <taxon>Paracoccaceae</taxon>
        <taxon>Pseudooceanicola</taxon>
    </lineage>
</organism>
<dbReference type="Proteomes" id="UP000030004">
    <property type="component" value="Unassembled WGS sequence"/>
</dbReference>
<feature type="domain" description="Response regulatory" evidence="2">
    <location>
        <begin position="1"/>
        <end position="110"/>
    </location>
</feature>
<reference evidence="3 4" key="1">
    <citation type="journal article" date="2015" name="Antonie Van Leeuwenhoek">
        <title>Pseudooceanicola atlanticus gen. nov. sp. nov., isolated from surface seawater of the Atlantic Ocean and reclassification of Oceanicola batsensis, Oceanicola marinus, Oceanicola nitratireducens, Oceanicola nanhaiensis, Oceanicola antarcticus and Oceanicola flagellatus, as Pseudooceanicola batsensis comb. nov., Pseudooceanicola marinus comb. nov., Pseudooceanicola nitratireducens comb. nov., Pseudooceanicola nanhaiensis comb. nov., Pseudooceanicola antarcticus comb. nov., and Pseudooceanicola flagellatus comb. nov.</title>
        <authorList>
            <person name="Lai Q."/>
            <person name="Li G."/>
            <person name="Liu X."/>
            <person name="Du Y."/>
            <person name="Sun F."/>
            <person name="Shao Z."/>
        </authorList>
    </citation>
    <scope>NUCLEOTIDE SEQUENCE [LARGE SCALE GENOMIC DNA]</scope>
    <source>
        <strain evidence="3 4">22II-s11g</strain>
    </source>
</reference>
<evidence type="ECO:0000313" key="3">
    <source>
        <dbReference type="EMBL" id="KGM47220.1"/>
    </source>
</evidence>
<evidence type="ECO:0000256" key="1">
    <source>
        <dbReference type="PROSITE-ProRule" id="PRU00169"/>
    </source>
</evidence>
<proteinExistence type="predicted"/>
<dbReference type="InterPro" id="IPR011006">
    <property type="entry name" value="CheY-like_superfamily"/>
</dbReference>
<evidence type="ECO:0000313" key="4">
    <source>
        <dbReference type="Proteomes" id="UP000030004"/>
    </source>
</evidence>
<name>A0A0A0EAH5_9RHOB</name>
<dbReference type="GO" id="GO:0000160">
    <property type="term" value="P:phosphorelay signal transduction system"/>
    <property type="evidence" value="ECO:0007669"/>
    <property type="project" value="InterPro"/>
</dbReference>
<dbReference type="EMBL" id="AQQX01000013">
    <property type="protein sequence ID" value="KGM47220.1"/>
    <property type="molecule type" value="Genomic_DNA"/>
</dbReference>
<evidence type="ECO:0000259" key="2">
    <source>
        <dbReference type="PROSITE" id="PS50110"/>
    </source>
</evidence>
<dbReference type="AlphaFoldDB" id="A0A0A0EAH5"/>
<comment type="caution">
    <text evidence="3">The sequence shown here is derived from an EMBL/GenBank/DDBJ whole genome shotgun (WGS) entry which is preliminary data.</text>
</comment>
<keyword evidence="1" id="KW-0597">Phosphoprotein</keyword>
<dbReference type="eggNOG" id="COG0784">
    <property type="taxonomic scope" value="Bacteria"/>
</dbReference>
<dbReference type="SUPFAM" id="SSF52172">
    <property type="entry name" value="CheY-like"/>
    <property type="match status" value="1"/>
</dbReference>
<sequence length="111" mass="12227">MLCEDEAIVAMDLQFMLEDLGYDVIGPFADMKSAKAALNDTMPDIAVLDVNLRDGHVFPLADMLMDKGVRLIFHSGHVDGPEINRRYPDAETCMKPIDPARLKTVLPATPA</sequence>
<feature type="modified residue" description="4-aspartylphosphate" evidence="1">
    <location>
        <position position="49"/>
    </location>
</feature>